<reference evidence="1" key="2">
    <citation type="journal article" date="2024" name="Plant">
        <title>Genomic evolution and insights into agronomic trait innovations of Sesamum species.</title>
        <authorList>
            <person name="Miao H."/>
            <person name="Wang L."/>
            <person name="Qu L."/>
            <person name="Liu H."/>
            <person name="Sun Y."/>
            <person name="Le M."/>
            <person name="Wang Q."/>
            <person name="Wei S."/>
            <person name="Zheng Y."/>
            <person name="Lin W."/>
            <person name="Duan Y."/>
            <person name="Cao H."/>
            <person name="Xiong S."/>
            <person name="Wang X."/>
            <person name="Wei L."/>
            <person name="Li C."/>
            <person name="Ma Q."/>
            <person name="Ju M."/>
            <person name="Zhao R."/>
            <person name="Li G."/>
            <person name="Mu C."/>
            <person name="Tian Q."/>
            <person name="Mei H."/>
            <person name="Zhang T."/>
            <person name="Gao T."/>
            <person name="Zhang H."/>
        </authorList>
    </citation>
    <scope>NUCLEOTIDE SEQUENCE</scope>
    <source>
        <strain evidence="1">KEN8</strain>
    </source>
</reference>
<gene>
    <name evidence="1" type="ORF">Scaly_1607200</name>
</gene>
<reference evidence="1" key="1">
    <citation type="submission" date="2020-06" db="EMBL/GenBank/DDBJ databases">
        <authorList>
            <person name="Li T."/>
            <person name="Hu X."/>
            <person name="Zhang T."/>
            <person name="Song X."/>
            <person name="Zhang H."/>
            <person name="Dai N."/>
            <person name="Sheng W."/>
            <person name="Hou X."/>
            <person name="Wei L."/>
        </authorList>
    </citation>
    <scope>NUCLEOTIDE SEQUENCE</scope>
    <source>
        <strain evidence="1">KEN8</strain>
        <tissue evidence="1">Leaf</tissue>
    </source>
</reference>
<comment type="caution">
    <text evidence="1">The sequence shown here is derived from an EMBL/GenBank/DDBJ whole genome shotgun (WGS) entry which is preliminary data.</text>
</comment>
<dbReference type="EMBL" id="JACGWM010000009">
    <property type="protein sequence ID" value="KAL0352185.1"/>
    <property type="molecule type" value="Genomic_DNA"/>
</dbReference>
<protein>
    <recommendedName>
        <fullName evidence="2">Retrotransposon gag domain-containing protein</fullName>
    </recommendedName>
</protein>
<evidence type="ECO:0000313" key="1">
    <source>
        <dbReference type="EMBL" id="KAL0352185.1"/>
    </source>
</evidence>
<accession>A0AAW2P7Q8</accession>
<evidence type="ECO:0008006" key="2">
    <source>
        <dbReference type="Google" id="ProtNLM"/>
    </source>
</evidence>
<sequence>MELHQQMTKETMPTERGIPFSEDIIEEKLLVHFQTPSYLPTYDGTTNLFEHIQFSFLFQHQFTCSKKYKKLAISLFGVKQEEETLKAYVQHFNTAILEVSTYHQEVLVSVFTKGPCGGPLLKSRAKKPDTNFLDILTRAEMYINLEDTWLVKKNSHDKRKASELPFSYRGRGESRGRFNPLNPKNEHYTLLITNLARMLMAIDQHLTLQWP</sequence>
<name>A0AAW2P7Q8_9LAMI</name>
<dbReference type="AlphaFoldDB" id="A0AAW2P7Q8"/>
<organism evidence="1">
    <name type="scientific">Sesamum calycinum</name>
    <dbReference type="NCBI Taxonomy" id="2727403"/>
    <lineage>
        <taxon>Eukaryota</taxon>
        <taxon>Viridiplantae</taxon>
        <taxon>Streptophyta</taxon>
        <taxon>Embryophyta</taxon>
        <taxon>Tracheophyta</taxon>
        <taxon>Spermatophyta</taxon>
        <taxon>Magnoliopsida</taxon>
        <taxon>eudicotyledons</taxon>
        <taxon>Gunneridae</taxon>
        <taxon>Pentapetalae</taxon>
        <taxon>asterids</taxon>
        <taxon>lamiids</taxon>
        <taxon>Lamiales</taxon>
        <taxon>Pedaliaceae</taxon>
        <taxon>Sesamum</taxon>
    </lineage>
</organism>
<proteinExistence type="predicted"/>